<gene>
    <name evidence="2" type="ORF">DSCO28_16060</name>
</gene>
<dbReference type="Pfam" id="PF03205">
    <property type="entry name" value="MobB"/>
    <property type="match status" value="1"/>
</dbReference>
<dbReference type="PANTHER" id="PTHR40072">
    <property type="entry name" value="MOLYBDOPTERIN-GUANINE DINUCLEOTIDE BIOSYNTHESIS ADAPTER PROTEIN-RELATED"/>
    <property type="match status" value="1"/>
</dbReference>
<feature type="domain" description="Molybdopterin-guanine dinucleotide biosynthesis protein B (MobB)" evidence="1">
    <location>
        <begin position="5"/>
        <end position="138"/>
    </location>
</feature>
<dbReference type="KEGG" id="dov:DSCO28_16060"/>
<dbReference type="EMBL" id="AP021876">
    <property type="protein sequence ID" value="BBO81040.1"/>
    <property type="molecule type" value="Genomic_DNA"/>
</dbReference>
<protein>
    <submittedName>
        <fullName evidence="2">Molybdopterin-guanine dinucleotide biosynthesis protein MobB</fullName>
    </submittedName>
</protein>
<dbReference type="RefSeq" id="WP_155325945.1">
    <property type="nucleotide sequence ID" value="NZ_AP021876.1"/>
</dbReference>
<dbReference type="PANTHER" id="PTHR40072:SF1">
    <property type="entry name" value="MOLYBDOPTERIN-GUANINE DINUCLEOTIDE BIOSYNTHESIS ADAPTER PROTEIN"/>
    <property type="match status" value="1"/>
</dbReference>
<dbReference type="InterPro" id="IPR052539">
    <property type="entry name" value="MGD_biosynthesis_adapter"/>
</dbReference>
<accession>A0A5K7ZPR0</accession>
<sequence length="170" mass="19058">MIPPILSVVSKKNSGKTTLLEKLIPALLKKGYRVGTVKHDSHGFEIDHEGKDTWRHKRAGALTVVISSPWKLSLIKDVAEEPSLDEIVDRYFDDMDLVLTEGYKRSGKQMIEVFRSAAHRTPLHVKGATDNLLAVVSDVPVDLGVPNFDMDDIDEIVDFILKHFPISDKK</sequence>
<proteinExistence type="predicted"/>
<dbReference type="GO" id="GO:0006777">
    <property type="term" value="P:Mo-molybdopterin cofactor biosynthetic process"/>
    <property type="evidence" value="ECO:0007669"/>
    <property type="project" value="InterPro"/>
</dbReference>
<dbReference type="Gene3D" id="3.40.50.300">
    <property type="entry name" value="P-loop containing nucleotide triphosphate hydrolases"/>
    <property type="match status" value="1"/>
</dbReference>
<organism evidence="2 3">
    <name type="scientific">Desulfosarcina ovata subsp. sediminis</name>
    <dbReference type="NCBI Taxonomy" id="885957"/>
    <lineage>
        <taxon>Bacteria</taxon>
        <taxon>Pseudomonadati</taxon>
        <taxon>Thermodesulfobacteriota</taxon>
        <taxon>Desulfobacteria</taxon>
        <taxon>Desulfobacterales</taxon>
        <taxon>Desulfosarcinaceae</taxon>
        <taxon>Desulfosarcina</taxon>
    </lineage>
</organism>
<dbReference type="InterPro" id="IPR004435">
    <property type="entry name" value="MobB_dom"/>
</dbReference>
<dbReference type="SUPFAM" id="SSF52540">
    <property type="entry name" value="P-loop containing nucleoside triphosphate hydrolases"/>
    <property type="match status" value="1"/>
</dbReference>
<reference evidence="2 3" key="1">
    <citation type="submission" date="2019-11" db="EMBL/GenBank/DDBJ databases">
        <title>Comparative genomics of hydrocarbon-degrading Desulfosarcina strains.</title>
        <authorList>
            <person name="Watanabe M."/>
            <person name="Kojima H."/>
            <person name="Fukui M."/>
        </authorList>
    </citation>
    <scope>NUCLEOTIDE SEQUENCE [LARGE SCALE GENOMIC DNA]</scope>
    <source>
        <strain evidence="2 3">28bB2T</strain>
    </source>
</reference>
<name>A0A5K7ZPR0_9BACT</name>
<evidence type="ECO:0000259" key="1">
    <source>
        <dbReference type="Pfam" id="PF03205"/>
    </source>
</evidence>
<evidence type="ECO:0000313" key="2">
    <source>
        <dbReference type="EMBL" id="BBO81040.1"/>
    </source>
</evidence>
<dbReference type="NCBIfam" id="TIGR00176">
    <property type="entry name" value="mobB"/>
    <property type="match status" value="1"/>
</dbReference>
<dbReference type="Proteomes" id="UP000425960">
    <property type="component" value="Chromosome"/>
</dbReference>
<dbReference type="GO" id="GO:0005525">
    <property type="term" value="F:GTP binding"/>
    <property type="evidence" value="ECO:0007669"/>
    <property type="project" value="InterPro"/>
</dbReference>
<dbReference type="AlphaFoldDB" id="A0A5K7ZPR0"/>
<dbReference type="CDD" id="cd03116">
    <property type="entry name" value="MobB"/>
    <property type="match status" value="1"/>
</dbReference>
<dbReference type="InterPro" id="IPR027417">
    <property type="entry name" value="P-loop_NTPase"/>
</dbReference>
<evidence type="ECO:0000313" key="3">
    <source>
        <dbReference type="Proteomes" id="UP000425960"/>
    </source>
</evidence>